<name>A0ABQ6I7D2_9MICO</name>
<comment type="caution">
    <text evidence="4">The sequence shown here is derived from an EMBL/GenBank/DDBJ whole genome shotgun (WGS) entry which is preliminary data.</text>
</comment>
<dbReference type="Gene3D" id="1.10.30.50">
    <property type="match status" value="1"/>
</dbReference>
<feature type="region of interest" description="Disordered" evidence="2">
    <location>
        <begin position="438"/>
        <end position="517"/>
    </location>
</feature>
<sequence>MNVGGSVLTGAMTTTAGEQGEHSELTLRGGAGIVTDQGPREVEALGEAIDAIVSLETAIRKLTAFRTMMVDAARRRVPAAEVALLSPASPAAKGPELSERAELAERAFVADLATALLLPEPTTRALVEDARSLVHDLPATLDALADGSISYRHAQRMIEHTADLEPEATRAVEAAALARAGCVTPTGLARHLRRARERVQPERQAVRHQRAATDRHVRLEPAADGMSWLTAFLPAATGHAVMDRLDHATTALAGRDEKRTRDQLRADVLAALLLDDAGGTAAGAFARVAPAPTSTERTVDDRAAVAGVARSVVPRVHVTVPVLTLLGQGDEPADLDGYGPIDAGTARELAAGAPSFTRLLTHPHTGAVLDVGRESYAVPADLRRHLVVRDATCRFPGCGRPAAACDVDHLVAYTDGGATSADNLIHLCRHHHRLKHETAWRPASSRDPAAPPGSVTWTSPTGRTHTSTPATPAGRPSLDRTGVNPAGGANARPRAPGGRPDDDLGPPRSDGRRRSAR</sequence>
<accession>A0ABQ6I7D2</accession>
<dbReference type="SMART" id="SM00507">
    <property type="entry name" value="HNHc"/>
    <property type="match status" value="1"/>
</dbReference>
<evidence type="ECO:0000259" key="3">
    <source>
        <dbReference type="SMART" id="SM00507"/>
    </source>
</evidence>
<evidence type="ECO:0000256" key="2">
    <source>
        <dbReference type="SAM" id="MobiDB-lite"/>
    </source>
</evidence>
<dbReference type="EMBL" id="BSUK01000001">
    <property type="protein sequence ID" value="GMA26132.1"/>
    <property type="molecule type" value="Genomic_DNA"/>
</dbReference>
<feature type="compositionally biased region" description="Polar residues" evidence="2">
    <location>
        <begin position="455"/>
        <end position="470"/>
    </location>
</feature>
<dbReference type="Proteomes" id="UP001157091">
    <property type="component" value="Unassembled WGS sequence"/>
</dbReference>
<feature type="domain" description="HNH nuclease" evidence="3">
    <location>
        <begin position="381"/>
        <end position="433"/>
    </location>
</feature>
<dbReference type="Pfam" id="PF01844">
    <property type="entry name" value="HNH"/>
    <property type="match status" value="1"/>
</dbReference>
<protein>
    <recommendedName>
        <fullName evidence="3">HNH nuclease domain-containing protein</fullName>
    </recommendedName>
</protein>
<dbReference type="Pfam" id="PF02720">
    <property type="entry name" value="DUF222"/>
    <property type="match status" value="1"/>
</dbReference>
<reference evidence="5" key="1">
    <citation type="journal article" date="2019" name="Int. J. Syst. Evol. Microbiol.">
        <title>The Global Catalogue of Microorganisms (GCM) 10K type strain sequencing project: providing services to taxonomists for standard genome sequencing and annotation.</title>
        <authorList>
            <consortium name="The Broad Institute Genomics Platform"/>
            <consortium name="The Broad Institute Genome Sequencing Center for Infectious Disease"/>
            <person name="Wu L."/>
            <person name="Ma J."/>
        </authorList>
    </citation>
    <scope>NUCLEOTIDE SEQUENCE [LARGE SCALE GENOMIC DNA]</scope>
    <source>
        <strain evidence="5">NBRC 106348</strain>
    </source>
</reference>
<dbReference type="InterPro" id="IPR003870">
    <property type="entry name" value="DUF222"/>
</dbReference>
<proteinExistence type="inferred from homology"/>
<dbReference type="InterPro" id="IPR002711">
    <property type="entry name" value="HNH"/>
</dbReference>
<organism evidence="4 5">
    <name type="scientific">Luteimicrobium album</name>
    <dbReference type="NCBI Taxonomy" id="1054550"/>
    <lineage>
        <taxon>Bacteria</taxon>
        <taxon>Bacillati</taxon>
        <taxon>Actinomycetota</taxon>
        <taxon>Actinomycetes</taxon>
        <taxon>Micrococcales</taxon>
        <taxon>Luteimicrobium</taxon>
    </lineage>
</organism>
<dbReference type="InterPro" id="IPR003615">
    <property type="entry name" value="HNH_nuc"/>
</dbReference>
<gene>
    <name evidence="4" type="ORF">GCM10025864_38910</name>
</gene>
<evidence type="ECO:0000256" key="1">
    <source>
        <dbReference type="ARBA" id="ARBA00023450"/>
    </source>
</evidence>
<feature type="compositionally biased region" description="Low complexity" evidence="2">
    <location>
        <begin position="484"/>
        <end position="498"/>
    </location>
</feature>
<dbReference type="CDD" id="cd00085">
    <property type="entry name" value="HNHc"/>
    <property type="match status" value="1"/>
</dbReference>
<comment type="similarity">
    <text evidence="1">Belongs to the Rv1128c/1148c/1588c/1702c/1945/3466 family.</text>
</comment>
<keyword evidence="5" id="KW-1185">Reference proteome</keyword>
<evidence type="ECO:0000313" key="4">
    <source>
        <dbReference type="EMBL" id="GMA26132.1"/>
    </source>
</evidence>
<feature type="region of interest" description="Disordered" evidence="2">
    <location>
        <begin position="1"/>
        <end position="21"/>
    </location>
</feature>
<evidence type="ECO:0000313" key="5">
    <source>
        <dbReference type="Proteomes" id="UP001157091"/>
    </source>
</evidence>